<evidence type="ECO:0000313" key="3">
    <source>
        <dbReference type="Proteomes" id="UP000075880"/>
    </source>
</evidence>
<feature type="compositionally biased region" description="Polar residues" evidence="1">
    <location>
        <begin position="8"/>
        <end position="27"/>
    </location>
</feature>
<proteinExistence type="predicted"/>
<keyword evidence="3" id="KW-1185">Reference proteome</keyword>
<feature type="region of interest" description="Disordered" evidence="1">
    <location>
        <begin position="1"/>
        <end position="55"/>
    </location>
</feature>
<reference evidence="2" key="1">
    <citation type="submission" date="2024-04" db="UniProtKB">
        <authorList>
            <consortium name="EnsemblMetazoa"/>
        </authorList>
    </citation>
    <scope>IDENTIFICATION</scope>
    <source>
        <strain evidence="2">EBRO</strain>
    </source>
</reference>
<name>A0AAG5DSE7_ANOAO</name>
<dbReference type="Proteomes" id="UP000075880">
    <property type="component" value="Unassembled WGS sequence"/>
</dbReference>
<organism evidence="2 3">
    <name type="scientific">Anopheles atroparvus</name>
    <name type="common">European mosquito</name>
    <dbReference type="NCBI Taxonomy" id="41427"/>
    <lineage>
        <taxon>Eukaryota</taxon>
        <taxon>Metazoa</taxon>
        <taxon>Ecdysozoa</taxon>
        <taxon>Arthropoda</taxon>
        <taxon>Hexapoda</taxon>
        <taxon>Insecta</taxon>
        <taxon>Pterygota</taxon>
        <taxon>Neoptera</taxon>
        <taxon>Endopterygota</taxon>
        <taxon>Diptera</taxon>
        <taxon>Nematocera</taxon>
        <taxon>Culicoidea</taxon>
        <taxon>Culicidae</taxon>
        <taxon>Anophelinae</taxon>
        <taxon>Anopheles</taxon>
    </lineage>
</organism>
<sequence>MGALMHRNSGSEQQWTITRQRPSSGKFGSQEKDVEGKGRQNGRTGIRPERADARRAVGPQFILVRTI</sequence>
<evidence type="ECO:0000256" key="1">
    <source>
        <dbReference type="SAM" id="MobiDB-lite"/>
    </source>
</evidence>
<dbReference type="AlphaFoldDB" id="A0AAG5DSE7"/>
<accession>A0AAG5DSE7</accession>
<feature type="compositionally biased region" description="Basic and acidic residues" evidence="1">
    <location>
        <begin position="46"/>
        <end position="55"/>
    </location>
</feature>
<protein>
    <submittedName>
        <fullName evidence="2">Uncharacterized protein</fullName>
    </submittedName>
</protein>
<feature type="compositionally biased region" description="Basic and acidic residues" evidence="1">
    <location>
        <begin position="29"/>
        <end position="38"/>
    </location>
</feature>
<dbReference type="EnsemblMetazoa" id="ENSAATROPT016043">
    <property type="protein sequence ID" value="ENSAATROPP014091"/>
    <property type="gene ID" value="ENSAATROPG013130"/>
</dbReference>
<evidence type="ECO:0000313" key="2">
    <source>
        <dbReference type="EnsemblMetazoa" id="ENSAATROPP014091"/>
    </source>
</evidence>